<proteinExistence type="predicted"/>
<keyword evidence="2" id="KW-1185">Reference proteome</keyword>
<protein>
    <submittedName>
        <fullName evidence="1">Uncharacterized protein</fullName>
    </submittedName>
</protein>
<sequence>MMTVTPTVVWVQDELREAIRSGGRLLRFWGFCMKNTYILNHSLRLSVYDDETVCRRKLRQPIRFGKAVEFDAFRYGFSKGKKNCPVPVSRISITLVAAAAAASLHPIPMMS</sequence>
<dbReference type="AlphaFoldDB" id="A0AAD5BRJ0"/>
<evidence type="ECO:0000313" key="2">
    <source>
        <dbReference type="Proteomes" id="UP001206925"/>
    </source>
</evidence>
<organism evidence="1 2">
    <name type="scientific">Ambrosia artemisiifolia</name>
    <name type="common">Common ragweed</name>
    <dbReference type="NCBI Taxonomy" id="4212"/>
    <lineage>
        <taxon>Eukaryota</taxon>
        <taxon>Viridiplantae</taxon>
        <taxon>Streptophyta</taxon>
        <taxon>Embryophyta</taxon>
        <taxon>Tracheophyta</taxon>
        <taxon>Spermatophyta</taxon>
        <taxon>Magnoliopsida</taxon>
        <taxon>eudicotyledons</taxon>
        <taxon>Gunneridae</taxon>
        <taxon>Pentapetalae</taxon>
        <taxon>asterids</taxon>
        <taxon>campanulids</taxon>
        <taxon>Asterales</taxon>
        <taxon>Asteraceae</taxon>
        <taxon>Asteroideae</taxon>
        <taxon>Heliantheae alliance</taxon>
        <taxon>Heliantheae</taxon>
        <taxon>Ambrosia</taxon>
    </lineage>
</organism>
<evidence type="ECO:0000313" key="1">
    <source>
        <dbReference type="EMBL" id="KAI7726889.1"/>
    </source>
</evidence>
<gene>
    <name evidence="1" type="ORF">M8C21_003337</name>
</gene>
<dbReference type="EMBL" id="JAMZMK010011497">
    <property type="protein sequence ID" value="KAI7726889.1"/>
    <property type="molecule type" value="Genomic_DNA"/>
</dbReference>
<comment type="caution">
    <text evidence="1">The sequence shown here is derived from an EMBL/GenBank/DDBJ whole genome shotgun (WGS) entry which is preliminary data.</text>
</comment>
<dbReference type="Proteomes" id="UP001206925">
    <property type="component" value="Unassembled WGS sequence"/>
</dbReference>
<reference evidence="1" key="1">
    <citation type="submission" date="2022-06" db="EMBL/GenBank/DDBJ databases">
        <title>Uncovering the hologenomic basis of an extraordinary plant invasion.</title>
        <authorList>
            <person name="Bieker V.C."/>
            <person name="Martin M.D."/>
            <person name="Gilbert T."/>
            <person name="Hodgins K."/>
            <person name="Battlay P."/>
            <person name="Petersen B."/>
            <person name="Wilson J."/>
        </authorList>
    </citation>
    <scope>NUCLEOTIDE SEQUENCE</scope>
    <source>
        <strain evidence="1">AA19_3_7</strain>
        <tissue evidence="1">Leaf</tissue>
    </source>
</reference>
<accession>A0AAD5BRJ0</accession>
<name>A0AAD5BRJ0_AMBAR</name>